<dbReference type="Proteomes" id="UP000295367">
    <property type="component" value="Unassembled WGS sequence"/>
</dbReference>
<dbReference type="AlphaFoldDB" id="A0A4R3Y2E1"/>
<proteinExistence type="predicted"/>
<reference evidence="1 2" key="1">
    <citation type="submission" date="2019-03" db="EMBL/GenBank/DDBJ databases">
        <title>Genomic Encyclopedia of Type Strains, Phase IV (KMG-IV): sequencing the most valuable type-strain genomes for metagenomic binning, comparative biology and taxonomic classification.</title>
        <authorList>
            <person name="Goeker M."/>
        </authorList>
    </citation>
    <scope>NUCLEOTIDE SEQUENCE [LARGE SCALE GENOMIC DNA]</scope>
    <source>
        <strain evidence="1 2">DSM 100309</strain>
    </source>
</reference>
<keyword evidence="2" id="KW-1185">Reference proteome</keyword>
<gene>
    <name evidence="1" type="ORF">EDC63_10868</name>
</gene>
<protein>
    <submittedName>
        <fullName evidence="1">Uncharacterized protein</fullName>
    </submittedName>
</protein>
<name>A0A4R3Y2E1_9PROT</name>
<evidence type="ECO:0000313" key="2">
    <source>
        <dbReference type="Proteomes" id="UP000295367"/>
    </source>
</evidence>
<dbReference type="EMBL" id="SMCO01000008">
    <property type="protein sequence ID" value="TCV85860.1"/>
    <property type="molecule type" value="Genomic_DNA"/>
</dbReference>
<organism evidence="1 2">
    <name type="scientific">Sulfurirhabdus autotrophica</name>
    <dbReference type="NCBI Taxonomy" id="1706046"/>
    <lineage>
        <taxon>Bacteria</taxon>
        <taxon>Pseudomonadati</taxon>
        <taxon>Pseudomonadota</taxon>
        <taxon>Betaproteobacteria</taxon>
        <taxon>Nitrosomonadales</taxon>
        <taxon>Sulfuricellaceae</taxon>
        <taxon>Sulfurirhabdus</taxon>
    </lineage>
</organism>
<evidence type="ECO:0000313" key="1">
    <source>
        <dbReference type="EMBL" id="TCV85860.1"/>
    </source>
</evidence>
<comment type="caution">
    <text evidence="1">The sequence shown here is derived from an EMBL/GenBank/DDBJ whole genome shotgun (WGS) entry which is preliminary data.</text>
</comment>
<accession>A0A4R3Y2E1</accession>
<sequence>MYTDLGADVGITNILKRNQFFGVALADSHRGTLE</sequence>